<proteinExistence type="predicted"/>
<name>A0A3B0T8P9_9ZZZZ</name>
<protein>
    <submittedName>
        <fullName evidence="1">Uncharacterized protein</fullName>
    </submittedName>
</protein>
<dbReference type="EMBL" id="UOEI01000420">
    <property type="protein sequence ID" value="VAW05174.1"/>
    <property type="molecule type" value="Genomic_DNA"/>
</dbReference>
<gene>
    <name evidence="1" type="ORF">MNBD_ACTINO01-2512</name>
</gene>
<evidence type="ECO:0000313" key="1">
    <source>
        <dbReference type="EMBL" id="VAW05174.1"/>
    </source>
</evidence>
<sequence>MTVAVIILLVAIAIAIAGFTFNAIRVTGQSVDRAVGTSGSAPKRPMPTVVNFHVKGNTARAQFDVPLGDGPPGQHLDDLLSSAAVEYVREKVHEGLPLDGVERIEVFAMRSGEPELITTVDLPEVGTLPELDVMALVAPTHDPIAAVAEVIADTSVATSTSGSSTLEPVNTFIELPGVVEAHLRLIGVDPASMSLEDLVVGLMRVGGYDLQDDNAGFTMSDDRAMVYRATRAGKTTELVILPHEIGTHPELDERVLAKFAVGVAQANPDQAVLVTDKYSPYSMYEREKRDKRLVFVTRERLQSFVDSFSVG</sequence>
<reference evidence="1" key="1">
    <citation type="submission" date="2018-06" db="EMBL/GenBank/DDBJ databases">
        <authorList>
            <person name="Zhirakovskaya E."/>
        </authorList>
    </citation>
    <scope>NUCLEOTIDE SEQUENCE</scope>
</reference>
<dbReference type="AlphaFoldDB" id="A0A3B0T8P9"/>
<organism evidence="1">
    <name type="scientific">hydrothermal vent metagenome</name>
    <dbReference type="NCBI Taxonomy" id="652676"/>
    <lineage>
        <taxon>unclassified sequences</taxon>
        <taxon>metagenomes</taxon>
        <taxon>ecological metagenomes</taxon>
    </lineage>
</organism>
<accession>A0A3B0T8P9</accession>